<evidence type="ECO:0000256" key="10">
    <source>
        <dbReference type="ARBA" id="ARBA00022679"/>
    </source>
</evidence>
<evidence type="ECO:0000256" key="15">
    <source>
        <dbReference type="ARBA" id="ARBA00023136"/>
    </source>
</evidence>
<dbReference type="GO" id="GO:0016779">
    <property type="term" value="F:nucleotidyltransferase activity"/>
    <property type="evidence" value="ECO:0007669"/>
    <property type="project" value="UniProtKB-KW"/>
</dbReference>
<feature type="transmembrane region" description="Helical" evidence="24">
    <location>
        <begin position="218"/>
        <end position="240"/>
    </location>
</feature>
<evidence type="ECO:0000256" key="19">
    <source>
        <dbReference type="ARBA" id="ARBA00031825"/>
    </source>
</evidence>
<protein>
    <recommendedName>
        <fullName evidence="7">Phosphatidate cytidylyltransferase</fullName>
        <ecNumber evidence="6">2.7.7.41</ecNumber>
    </recommendedName>
    <alternativeName>
        <fullName evidence="20">CDP-DAG synthase</fullName>
    </alternativeName>
    <alternativeName>
        <fullName evidence="22">CDP-DG synthase</fullName>
    </alternativeName>
    <alternativeName>
        <fullName evidence="18">CDP-diacylglycerol synthase</fullName>
    </alternativeName>
    <alternativeName>
        <fullName evidence="21">CDP-diglyceride pyrophosphorylase</fullName>
    </alternativeName>
    <alternativeName>
        <fullName evidence="23">CDP-diglyceride synthase</fullName>
    </alternativeName>
    <alternativeName>
        <fullName evidence="19">CTP:phosphatidate cytidylyltransferase</fullName>
    </alternativeName>
</protein>
<evidence type="ECO:0000256" key="3">
    <source>
        <dbReference type="ARBA" id="ARBA00005119"/>
    </source>
</evidence>
<evidence type="ECO:0000256" key="11">
    <source>
        <dbReference type="ARBA" id="ARBA00022692"/>
    </source>
</evidence>
<keyword evidence="26" id="KW-1185">Reference proteome</keyword>
<evidence type="ECO:0000256" key="22">
    <source>
        <dbReference type="ARBA" id="ARBA00032743"/>
    </source>
</evidence>
<evidence type="ECO:0000256" key="16">
    <source>
        <dbReference type="ARBA" id="ARBA00023209"/>
    </source>
</evidence>
<evidence type="ECO:0000256" key="2">
    <source>
        <dbReference type="ARBA" id="ARBA00004651"/>
    </source>
</evidence>
<keyword evidence="9" id="KW-0444">Lipid biosynthesis</keyword>
<reference evidence="25 26" key="1">
    <citation type="journal article" date="2016" name="Microbes Environ.">
        <title>Phylogenetically diverse aerobic anoxygenic phototrophic bacteria isolated from epilithic biofilms in Tama river, Japan.</title>
        <authorList>
            <person name="Hirose S."/>
            <person name="Matsuura K."/>
            <person name="Haruta S."/>
        </authorList>
    </citation>
    <scope>NUCLEOTIDE SEQUENCE [LARGE SCALE GENOMIC DNA]</scope>
    <source>
        <strain evidence="25 26">S08</strain>
    </source>
</reference>
<evidence type="ECO:0000313" key="25">
    <source>
        <dbReference type="EMBL" id="BDG75036.1"/>
    </source>
</evidence>
<keyword evidence="17" id="KW-1208">Phospholipid metabolism</keyword>
<evidence type="ECO:0000256" key="8">
    <source>
        <dbReference type="ARBA" id="ARBA00022475"/>
    </source>
</evidence>
<evidence type="ECO:0000256" key="12">
    <source>
        <dbReference type="ARBA" id="ARBA00022695"/>
    </source>
</evidence>
<comment type="similarity">
    <text evidence="5">Belongs to the CDS family.</text>
</comment>
<feature type="transmembrane region" description="Helical" evidence="24">
    <location>
        <begin position="175"/>
        <end position="197"/>
    </location>
</feature>
<feature type="transmembrane region" description="Helical" evidence="24">
    <location>
        <begin position="150"/>
        <end position="169"/>
    </location>
</feature>
<evidence type="ECO:0000256" key="5">
    <source>
        <dbReference type="ARBA" id="ARBA00010185"/>
    </source>
</evidence>
<evidence type="ECO:0000256" key="7">
    <source>
        <dbReference type="ARBA" id="ARBA00019373"/>
    </source>
</evidence>
<evidence type="ECO:0000313" key="26">
    <source>
        <dbReference type="Proteomes" id="UP000831327"/>
    </source>
</evidence>
<evidence type="ECO:0000256" key="23">
    <source>
        <dbReference type="ARBA" id="ARBA00033406"/>
    </source>
</evidence>
<keyword evidence="10" id="KW-0808">Transferase</keyword>
<evidence type="ECO:0000256" key="14">
    <source>
        <dbReference type="ARBA" id="ARBA00023098"/>
    </source>
</evidence>
<keyword evidence="14" id="KW-0443">Lipid metabolism</keyword>
<keyword evidence="13 24" id="KW-1133">Transmembrane helix</keyword>
<evidence type="ECO:0000256" key="4">
    <source>
        <dbReference type="ARBA" id="ARBA00005189"/>
    </source>
</evidence>
<comment type="catalytic activity">
    <reaction evidence="1">
        <text>a 1,2-diacyl-sn-glycero-3-phosphate + CTP + H(+) = a CDP-1,2-diacyl-sn-glycerol + diphosphate</text>
        <dbReference type="Rhea" id="RHEA:16229"/>
        <dbReference type="ChEBI" id="CHEBI:15378"/>
        <dbReference type="ChEBI" id="CHEBI:33019"/>
        <dbReference type="ChEBI" id="CHEBI:37563"/>
        <dbReference type="ChEBI" id="CHEBI:58332"/>
        <dbReference type="ChEBI" id="CHEBI:58608"/>
        <dbReference type="EC" id="2.7.7.41"/>
    </reaction>
</comment>
<evidence type="ECO:0000256" key="17">
    <source>
        <dbReference type="ARBA" id="ARBA00023264"/>
    </source>
</evidence>
<dbReference type="EC" id="2.7.7.41" evidence="6"/>
<name>A0ABN6PA84_9PROT</name>
<evidence type="ECO:0000256" key="24">
    <source>
        <dbReference type="SAM" id="Phobius"/>
    </source>
</evidence>
<dbReference type="EMBL" id="AP025637">
    <property type="protein sequence ID" value="BDG75036.1"/>
    <property type="molecule type" value="Genomic_DNA"/>
</dbReference>
<evidence type="ECO:0000256" key="18">
    <source>
        <dbReference type="ARBA" id="ARBA00029893"/>
    </source>
</evidence>
<keyword evidence="11 24" id="KW-0812">Transmembrane</keyword>
<accession>A0ABN6PA84</accession>
<evidence type="ECO:0000256" key="1">
    <source>
        <dbReference type="ARBA" id="ARBA00001698"/>
    </source>
</evidence>
<sequence length="325" mass="34510">MTRHGAFDHPVTIGIVAAAVAVVAIAFGVIGVMTARGRGSPELRRELWLRTASWCLLLPLMMVPVLLGREWVIGAVTVLGLACLREFDRATGLFREPLVAGIVVLGILAANFAALDHWYGFFVALWPLTVGVIIIGTIPRDRPQGYVQRVALGIFAYMLFGAALAHLSFMANEPSYRPIMLMLLTTVALSDVAAFTFGKLLGGPKLVPNTSPNKSISGAVGALCVTTLLVAGLSSFIFAGTPLGQWHWLLLLGVIVGIGAQAGDLMLSSIKRDIGIKDMGTILPGHGGVLDRFNSLLLVAPAAFHFIQFFVGFGMGQPARLVTGP</sequence>
<proteinExistence type="inferred from homology"/>
<comment type="subcellular location">
    <subcellularLocation>
        <location evidence="2">Cell membrane</location>
        <topology evidence="2">Multi-pass membrane protein</topology>
    </subcellularLocation>
</comment>
<feature type="transmembrane region" description="Helical" evidence="24">
    <location>
        <begin position="94"/>
        <end position="112"/>
    </location>
</feature>
<dbReference type="RefSeq" id="WP_244457130.1">
    <property type="nucleotide sequence ID" value="NZ_AP025637.1"/>
</dbReference>
<keyword evidence="16" id="KW-0594">Phospholipid biosynthesis</keyword>
<dbReference type="Pfam" id="PF01148">
    <property type="entry name" value="CTP_transf_1"/>
    <property type="match status" value="1"/>
</dbReference>
<evidence type="ECO:0000256" key="13">
    <source>
        <dbReference type="ARBA" id="ARBA00022989"/>
    </source>
</evidence>
<feature type="transmembrane region" description="Helical" evidence="24">
    <location>
        <begin position="246"/>
        <end position="267"/>
    </location>
</feature>
<evidence type="ECO:0000256" key="9">
    <source>
        <dbReference type="ARBA" id="ARBA00022516"/>
    </source>
</evidence>
<comment type="pathway">
    <text evidence="4">Lipid metabolism.</text>
</comment>
<keyword evidence="12 25" id="KW-0548">Nucleotidyltransferase</keyword>
<comment type="pathway">
    <text evidence="3">Phospholipid metabolism; CDP-diacylglycerol biosynthesis; CDP-diacylglycerol from sn-glycerol 3-phosphate: step 3/3.</text>
</comment>
<keyword evidence="15 24" id="KW-0472">Membrane</keyword>
<evidence type="ECO:0000256" key="6">
    <source>
        <dbReference type="ARBA" id="ARBA00012487"/>
    </source>
</evidence>
<dbReference type="Proteomes" id="UP000831327">
    <property type="component" value="Chromosome"/>
</dbReference>
<feature type="transmembrane region" description="Helical" evidence="24">
    <location>
        <begin position="296"/>
        <end position="315"/>
    </location>
</feature>
<dbReference type="PANTHER" id="PTHR46382">
    <property type="entry name" value="PHOSPHATIDATE CYTIDYLYLTRANSFERASE"/>
    <property type="match status" value="1"/>
</dbReference>
<dbReference type="PANTHER" id="PTHR46382:SF1">
    <property type="entry name" value="PHOSPHATIDATE CYTIDYLYLTRANSFERASE"/>
    <property type="match status" value="1"/>
</dbReference>
<evidence type="ECO:0000256" key="20">
    <source>
        <dbReference type="ARBA" id="ARBA00032253"/>
    </source>
</evidence>
<organism evidence="25 26">
    <name type="scientific">Roseomonas fluvialis</name>
    <dbReference type="NCBI Taxonomy" id="1750527"/>
    <lineage>
        <taxon>Bacteria</taxon>
        <taxon>Pseudomonadati</taxon>
        <taxon>Pseudomonadota</taxon>
        <taxon>Alphaproteobacteria</taxon>
        <taxon>Acetobacterales</taxon>
        <taxon>Roseomonadaceae</taxon>
        <taxon>Roseomonas</taxon>
    </lineage>
</organism>
<evidence type="ECO:0000256" key="21">
    <source>
        <dbReference type="ARBA" id="ARBA00032396"/>
    </source>
</evidence>
<feature type="transmembrane region" description="Helical" evidence="24">
    <location>
        <begin position="118"/>
        <end position="138"/>
    </location>
</feature>
<keyword evidence="8" id="KW-1003">Cell membrane</keyword>
<feature type="transmembrane region" description="Helical" evidence="24">
    <location>
        <begin position="12"/>
        <end position="35"/>
    </location>
</feature>
<feature type="transmembrane region" description="Helical" evidence="24">
    <location>
        <begin position="47"/>
        <end position="65"/>
    </location>
</feature>
<gene>
    <name evidence="25" type="ORF">Rmf_49650</name>
</gene>